<gene>
    <name evidence="1" type="ORF">HUW51_18135</name>
</gene>
<dbReference type="Gene3D" id="3.30.420.250">
    <property type="match status" value="1"/>
</dbReference>
<evidence type="ECO:0000313" key="1">
    <source>
        <dbReference type="EMBL" id="QNF34552.1"/>
    </source>
</evidence>
<organism evidence="1 2">
    <name type="scientific">Adhaeribacter swui</name>
    <dbReference type="NCBI Taxonomy" id="2086471"/>
    <lineage>
        <taxon>Bacteria</taxon>
        <taxon>Pseudomonadati</taxon>
        <taxon>Bacteroidota</taxon>
        <taxon>Cytophagia</taxon>
        <taxon>Cytophagales</taxon>
        <taxon>Hymenobacteraceae</taxon>
        <taxon>Adhaeribacter</taxon>
    </lineage>
</organism>
<evidence type="ECO:0000313" key="2">
    <source>
        <dbReference type="Proteomes" id="UP000515237"/>
    </source>
</evidence>
<dbReference type="Proteomes" id="UP000515237">
    <property type="component" value="Chromosome"/>
</dbReference>
<dbReference type="CDD" id="cd24013">
    <property type="entry name" value="ASKHA_ATPase_BT3980-like"/>
    <property type="match status" value="1"/>
</dbReference>
<sequence>MATETKNHRLFTQLIDESFSVVNADVYNLYITLSKYTIRFGVEDNIRHKFLLLEDYTLTKTFNPLQLVRQLREIILEHAFLSTVKWHQVRVGIKNQKFTFLPGTLYQAEAAEEYLKLHSEIDEFHDRVYSYQHPSLDMVTIFATDQYLPTFLQATFPPDIIQIRHQVSAFIETLLHITERSAQKRLYAYVEQDYLTLIIIKNNQLEFGNVFYYATPEDFIYFLIFVMQEHELNPDQDPVTIWGDVLHDSDLFDMMRKYVRNLQMGKKPSGLSYSYKFEEQFDHRYLEVFSLHYGE</sequence>
<name>A0A7G7GBL8_9BACT</name>
<dbReference type="Gene3D" id="3.30.420.260">
    <property type="match status" value="1"/>
</dbReference>
<protein>
    <submittedName>
        <fullName evidence="1">DUF3822 family protein</fullName>
    </submittedName>
</protein>
<proteinExistence type="predicted"/>
<accession>A0A7G7GBL8</accession>
<keyword evidence="2" id="KW-1185">Reference proteome</keyword>
<dbReference type="AlphaFoldDB" id="A0A7G7GBL8"/>
<dbReference type="EMBL" id="CP055156">
    <property type="protein sequence ID" value="QNF34552.1"/>
    <property type="molecule type" value="Genomic_DNA"/>
</dbReference>
<reference evidence="1 2" key="1">
    <citation type="journal article" date="2018" name="Int. J. Syst. Evol. Microbiol.">
        <title>Adhaeribacter swui sp. nov., isolated from wet mud.</title>
        <authorList>
            <person name="Kim D.U."/>
            <person name="Kim K.W."/>
            <person name="Kang M.S."/>
            <person name="Kim J.Y."/>
            <person name="Jang J.H."/>
            <person name="Kim M.K."/>
        </authorList>
    </citation>
    <scope>NUCLEOTIDE SEQUENCE [LARGE SCALE GENOMIC DNA]</scope>
    <source>
        <strain evidence="1 2">KCTC 52873</strain>
    </source>
</reference>
<dbReference type="InterPro" id="IPR024213">
    <property type="entry name" value="DUF3822"/>
</dbReference>
<dbReference type="Pfam" id="PF12864">
    <property type="entry name" value="DUF3822"/>
    <property type="match status" value="1"/>
</dbReference>
<dbReference type="RefSeq" id="WP_185271030.1">
    <property type="nucleotide sequence ID" value="NZ_CP055156.1"/>
</dbReference>
<dbReference type="KEGG" id="aswu:HUW51_18135"/>